<feature type="compositionally biased region" description="Polar residues" evidence="1">
    <location>
        <begin position="337"/>
        <end position="347"/>
    </location>
</feature>
<dbReference type="PANTHER" id="PTHR33840:SF2">
    <property type="entry name" value="TLE1 PHOSPHOLIPASE DOMAIN-CONTAINING PROTEIN"/>
    <property type="match status" value="1"/>
</dbReference>
<gene>
    <name evidence="3" type="ORF">RDB_LOCUS58354</name>
</gene>
<dbReference type="InterPro" id="IPR018712">
    <property type="entry name" value="Tle1-like_cat"/>
</dbReference>
<dbReference type="Pfam" id="PF09994">
    <property type="entry name" value="T6SS_Tle1-like_cat"/>
    <property type="match status" value="1"/>
</dbReference>
<dbReference type="PANTHER" id="PTHR33840">
    <property type="match status" value="1"/>
</dbReference>
<name>A0A8H3B1X2_9AGAM</name>
<feature type="region of interest" description="Disordered" evidence="1">
    <location>
        <begin position="324"/>
        <end position="347"/>
    </location>
</feature>
<protein>
    <recommendedName>
        <fullName evidence="2">T6SS Phospholipase effector Tle1-like catalytic domain-containing protein</fullName>
    </recommendedName>
</protein>
<reference evidence="3" key="1">
    <citation type="submission" date="2021-01" db="EMBL/GenBank/DDBJ databases">
        <authorList>
            <person name="Kaushik A."/>
        </authorList>
    </citation>
    <scope>NUCLEOTIDE SEQUENCE</scope>
    <source>
        <strain evidence="3">AG4-R118</strain>
    </source>
</reference>
<comment type="caution">
    <text evidence="3">The sequence shown here is derived from an EMBL/GenBank/DDBJ whole genome shotgun (WGS) entry which is preliminary data.</text>
</comment>
<evidence type="ECO:0000256" key="1">
    <source>
        <dbReference type="SAM" id="MobiDB-lite"/>
    </source>
</evidence>
<evidence type="ECO:0000313" key="4">
    <source>
        <dbReference type="Proteomes" id="UP000663888"/>
    </source>
</evidence>
<dbReference type="EMBL" id="CAJMWX010001030">
    <property type="protein sequence ID" value="CAE6445859.1"/>
    <property type="molecule type" value="Genomic_DNA"/>
</dbReference>
<dbReference type="AlphaFoldDB" id="A0A8H3B1X2"/>
<accession>A0A8H3B1X2</accession>
<dbReference type="Proteomes" id="UP000663888">
    <property type="component" value="Unassembled WGS sequence"/>
</dbReference>
<dbReference type="SUPFAM" id="SSF53474">
    <property type="entry name" value="alpha/beta-Hydrolases"/>
    <property type="match status" value="1"/>
</dbReference>
<proteinExistence type="predicted"/>
<sequence>MVSWVPRPLNNLRARQLARFFCKETSAKKSIGCSRILHRRVEPMDDLENGISHQNVPTNASTQSTLTPTQGGRTLILCFDGTSNRYNEKNTNVVKFVSLLQNEIPDRQLVYYQPGIGTYTNPGIFTPLTMKLANILDEAVAWYIGAHITGGYKWLMNRYQAGDRICIFGFSRGAYTARALAGMINKVGLLPPGNHEQVTIAYDIYRTDTEEGYTLGDGFRDTFSRVVPIEFVGVWDSVSSVGVIRSHTLPYAASNNIISTFRHAMALDERRAWFVVDPWHIRPTSRSGFLGRLFGGRKDPNEQSRLARFVVWLTFGGCKELSEVERHGRTPGESSKKLFTSSPNARSPTDVKEVWFTGCHSDVGGGNVPDSEPHKLSDITLRWMVRECVMANTGIVWNEPRLRQLRIDISPARLKVSQEITTNAPILHQAPTAPSYETVFAPQLAKFEDKDEAVDAKWSKVHDSLVFKWVWSSWLTCLLWWMLELLPMKQWSQDAEGNWQGSHRINLGRPRSAASCMGKTPLFHISVLAKEQSRIEGQPTYKPRVILEEGVTPMYVD</sequence>
<organism evidence="3 4">
    <name type="scientific">Rhizoctonia solani</name>
    <dbReference type="NCBI Taxonomy" id="456999"/>
    <lineage>
        <taxon>Eukaryota</taxon>
        <taxon>Fungi</taxon>
        <taxon>Dikarya</taxon>
        <taxon>Basidiomycota</taxon>
        <taxon>Agaricomycotina</taxon>
        <taxon>Agaricomycetes</taxon>
        <taxon>Cantharellales</taxon>
        <taxon>Ceratobasidiaceae</taxon>
        <taxon>Rhizoctonia</taxon>
    </lineage>
</organism>
<feature type="domain" description="T6SS Phospholipase effector Tle1-like catalytic" evidence="2">
    <location>
        <begin position="73"/>
        <end position="387"/>
    </location>
</feature>
<evidence type="ECO:0000313" key="3">
    <source>
        <dbReference type="EMBL" id="CAE6445859.1"/>
    </source>
</evidence>
<dbReference type="InterPro" id="IPR029058">
    <property type="entry name" value="AB_hydrolase_fold"/>
</dbReference>
<evidence type="ECO:0000259" key="2">
    <source>
        <dbReference type="Pfam" id="PF09994"/>
    </source>
</evidence>
<feature type="compositionally biased region" description="Basic and acidic residues" evidence="1">
    <location>
        <begin position="324"/>
        <end position="336"/>
    </location>
</feature>